<name>U1GMB3_ENDPU</name>
<gene>
    <name evidence="4" type="ORF">EPUS_08546</name>
</gene>
<keyword evidence="5" id="KW-1185">Reference proteome</keyword>
<dbReference type="InterPro" id="IPR016477">
    <property type="entry name" value="Fructo-/Ketosamine-3-kinase"/>
</dbReference>
<evidence type="ECO:0000256" key="2">
    <source>
        <dbReference type="ARBA" id="ARBA00048655"/>
    </source>
</evidence>
<feature type="compositionally biased region" description="Basic and acidic residues" evidence="3">
    <location>
        <begin position="347"/>
        <end position="359"/>
    </location>
</feature>
<organism evidence="4 5">
    <name type="scientific">Endocarpon pusillum (strain Z07020 / HMAS-L-300199)</name>
    <name type="common">Lichen-forming fungus</name>
    <dbReference type="NCBI Taxonomy" id="1263415"/>
    <lineage>
        <taxon>Eukaryota</taxon>
        <taxon>Fungi</taxon>
        <taxon>Dikarya</taxon>
        <taxon>Ascomycota</taxon>
        <taxon>Pezizomycotina</taxon>
        <taxon>Eurotiomycetes</taxon>
        <taxon>Chaetothyriomycetidae</taxon>
        <taxon>Verrucariales</taxon>
        <taxon>Verrucariaceae</taxon>
        <taxon>Endocarpon</taxon>
    </lineage>
</organism>
<evidence type="ECO:0000256" key="3">
    <source>
        <dbReference type="SAM" id="MobiDB-lite"/>
    </source>
</evidence>
<dbReference type="Pfam" id="PF03881">
    <property type="entry name" value="Fructosamin_kin"/>
    <property type="match status" value="1"/>
</dbReference>
<dbReference type="OrthoDB" id="5772781at2759"/>
<dbReference type="Gene3D" id="3.90.1200.10">
    <property type="match status" value="1"/>
</dbReference>
<dbReference type="GeneID" id="19243394"/>
<dbReference type="EMBL" id="KE720952">
    <property type="protein sequence ID" value="ERF73403.1"/>
    <property type="molecule type" value="Genomic_DNA"/>
</dbReference>
<feature type="region of interest" description="Disordered" evidence="3">
    <location>
        <begin position="338"/>
        <end position="359"/>
    </location>
</feature>
<dbReference type="GO" id="GO:0102193">
    <property type="term" value="F:protein-ribulosamine 3-kinase activity"/>
    <property type="evidence" value="ECO:0007669"/>
    <property type="project" value="UniProtKB-EC"/>
</dbReference>
<reference evidence="5" key="1">
    <citation type="journal article" date="2014" name="BMC Genomics">
        <title>Genome characteristics reveal the impact of lichenization on lichen-forming fungus Endocarpon pusillum Hedwig (Verrucariales, Ascomycota).</title>
        <authorList>
            <person name="Wang Y.-Y."/>
            <person name="Liu B."/>
            <person name="Zhang X.-Y."/>
            <person name="Zhou Q.-M."/>
            <person name="Zhang T."/>
            <person name="Li H."/>
            <person name="Yu Y.-F."/>
            <person name="Zhang X.-L."/>
            <person name="Hao X.-Y."/>
            <person name="Wang M."/>
            <person name="Wang L."/>
            <person name="Wei J.-C."/>
        </authorList>
    </citation>
    <scope>NUCLEOTIDE SEQUENCE [LARGE SCALE GENOMIC DNA]</scope>
    <source>
        <strain evidence="5">Z07020 / HMAS-L-300199</strain>
    </source>
</reference>
<dbReference type="PANTHER" id="PTHR12149:SF8">
    <property type="entry name" value="PROTEIN-RIBULOSAMINE 3-KINASE"/>
    <property type="match status" value="1"/>
</dbReference>
<dbReference type="EC" id="2.7.1.172" evidence="1"/>
<dbReference type="InterPro" id="IPR011009">
    <property type="entry name" value="Kinase-like_dom_sf"/>
</dbReference>
<evidence type="ECO:0000313" key="4">
    <source>
        <dbReference type="EMBL" id="ERF73403.1"/>
    </source>
</evidence>
<dbReference type="SUPFAM" id="SSF56112">
    <property type="entry name" value="Protein kinase-like (PK-like)"/>
    <property type="match status" value="1"/>
</dbReference>
<comment type="catalytic activity">
    <reaction evidence="2">
        <text>N(6)-D-ribulosyl-L-lysyl-[protein] + ATP = N(6)-(3-O-phospho-D-ribulosyl)-L-lysyl-[protein] + ADP + H(+)</text>
        <dbReference type="Rhea" id="RHEA:48432"/>
        <dbReference type="Rhea" id="RHEA-COMP:12103"/>
        <dbReference type="Rhea" id="RHEA-COMP:12104"/>
        <dbReference type="ChEBI" id="CHEBI:15378"/>
        <dbReference type="ChEBI" id="CHEBI:30616"/>
        <dbReference type="ChEBI" id="CHEBI:90418"/>
        <dbReference type="ChEBI" id="CHEBI:90420"/>
        <dbReference type="ChEBI" id="CHEBI:456216"/>
        <dbReference type="EC" id="2.7.1.172"/>
    </reaction>
    <physiologicalReaction direction="left-to-right" evidence="2">
        <dbReference type="Rhea" id="RHEA:48433"/>
    </physiologicalReaction>
</comment>
<evidence type="ECO:0000313" key="5">
    <source>
        <dbReference type="Proteomes" id="UP000019373"/>
    </source>
</evidence>
<dbReference type="AlphaFoldDB" id="U1GMB3"/>
<evidence type="ECO:0000256" key="1">
    <source>
        <dbReference type="ARBA" id="ARBA00011961"/>
    </source>
</evidence>
<dbReference type="RefSeq" id="XP_007800947.1">
    <property type="nucleotide sequence ID" value="XM_007802756.1"/>
</dbReference>
<sequence length="359" mass="40143">MAQAAWQIREKPLDRLDNVEKDRSWTTRELSSSSFAPEKHIMLMVVDRPPSRIRNFIDGALWSSKLLVEDGADQWGNSWQNANTNQRMLYTVAPDMVPEPLSWSTLEANPDGHFFLCKFVNLADEIPDPSLVCKKLAELHRKSITMSPNGMYGFEMQLAMASSLRTTPGMILGKLSLSNRWMVHLRQKRRNGENSLKPALVHGDLWDGNVSFLVETDEPYIYDASAFWGHNESAIEELVRKFLNGYEGSFDCKGRRARDSVSLGKAVSRDVHGRCTPTTVGSGMVVDQQDEMVPSADPYRQIQGPTSIKMENAADAIGMAVYSPENTGSEVRFGESAISPMSGSEAGIHKRYERFDSSS</sequence>
<dbReference type="HOGENOM" id="CLU_771676_0_0_1"/>
<dbReference type="Proteomes" id="UP000019373">
    <property type="component" value="Unassembled WGS sequence"/>
</dbReference>
<proteinExistence type="predicted"/>
<protein>
    <recommendedName>
        <fullName evidence="1">protein-ribulosamine 3-kinase</fullName>
        <ecNumber evidence="1">2.7.1.172</ecNumber>
    </recommendedName>
</protein>
<dbReference type="PANTHER" id="PTHR12149">
    <property type="entry name" value="FRUCTOSAMINE 3 KINASE-RELATED PROTEIN"/>
    <property type="match status" value="1"/>
</dbReference>
<accession>U1GMB3</accession>